<dbReference type="GO" id="GO:0016020">
    <property type="term" value="C:membrane"/>
    <property type="evidence" value="ECO:0007669"/>
    <property type="project" value="UniProtKB-SubCell"/>
</dbReference>
<evidence type="ECO:0000313" key="7">
    <source>
        <dbReference type="Proteomes" id="UP000095282"/>
    </source>
</evidence>
<protein>
    <submittedName>
        <fullName evidence="8">G_PROTEIN_RECEP_F1_2 domain-containing protein</fullName>
    </submittedName>
</protein>
<dbReference type="Gene3D" id="1.20.1070.10">
    <property type="entry name" value="Rhodopsin 7-helix transmembrane proteins"/>
    <property type="match status" value="1"/>
</dbReference>
<keyword evidence="7" id="KW-1185">Reference proteome</keyword>
<evidence type="ECO:0000256" key="1">
    <source>
        <dbReference type="ARBA" id="ARBA00004370"/>
    </source>
</evidence>
<evidence type="ECO:0000256" key="2">
    <source>
        <dbReference type="ARBA" id="ARBA00022692"/>
    </source>
</evidence>
<dbReference type="Pfam" id="PF00001">
    <property type="entry name" value="7tm_1"/>
    <property type="match status" value="1"/>
</dbReference>
<dbReference type="WBParaSite" id="Csp11.Scaffold630.g21943.t3">
    <property type="protein sequence ID" value="Csp11.Scaffold630.g21943.t3"/>
    <property type="gene ID" value="Csp11.Scaffold630.g21943"/>
</dbReference>
<dbReference type="InterPro" id="IPR017452">
    <property type="entry name" value="GPCR_Rhodpsn_7TM"/>
</dbReference>
<keyword evidence="3 5" id="KW-1133">Transmembrane helix</keyword>
<keyword evidence="4 5" id="KW-0472">Membrane</keyword>
<dbReference type="STRING" id="1561998.A0A1I7V389"/>
<evidence type="ECO:0000313" key="8">
    <source>
        <dbReference type="WBParaSite" id="Csp11.Scaffold630.g21943.t3"/>
    </source>
</evidence>
<dbReference type="GO" id="GO:0004930">
    <property type="term" value="F:G protein-coupled receptor activity"/>
    <property type="evidence" value="ECO:0007669"/>
    <property type="project" value="InterPro"/>
</dbReference>
<dbReference type="Proteomes" id="UP000095282">
    <property type="component" value="Unplaced"/>
</dbReference>
<proteinExistence type="predicted"/>
<dbReference type="SUPFAM" id="SSF81321">
    <property type="entry name" value="Family A G protein-coupled receptor-like"/>
    <property type="match status" value="1"/>
</dbReference>
<feature type="domain" description="G-protein coupled receptors family 1 profile" evidence="6">
    <location>
        <begin position="61"/>
        <end position="356"/>
    </location>
</feature>
<evidence type="ECO:0000256" key="3">
    <source>
        <dbReference type="ARBA" id="ARBA00022989"/>
    </source>
</evidence>
<dbReference type="InterPro" id="IPR052954">
    <property type="entry name" value="GPCR-Ligand_Int"/>
</dbReference>
<dbReference type="AlphaFoldDB" id="A0A1I7V389"/>
<dbReference type="InterPro" id="IPR000276">
    <property type="entry name" value="GPCR_Rhodpsn"/>
</dbReference>
<dbReference type="PANTHER" id="PTHR46641:SF6">
    <property type="entry name" value="G-PROTEIN COUPLED RECEPTORS FAMILY 1 PROFILE DOMAIN-CONTAINING PROTEIN"/>
    <property type="match status" value="1"/>
</dbReference>
<evidence type="ECO:0000256" key="4">
    <source>
        <dbReference type="ARBA" id="ARBA00023136"/>
    </source>
</evidence>
<feature type="transmembrane region" description="Helical" evidence="5">
    <location>
        <begin position="230"/>
        <end position="252"/>
    </location>
</feature>
<accession>A0A1I7V389</accession>
<evidence type="ECO:0000256" key="5">
    <source>
        <dbReference type="SAM" id="Phobius"/>
    </source>
</evidence>
<feature type="transmembrane region" description="Helical" evidence="5">
    <location>
        <begin position="293"/>
        <end position="312"/>
    </location>
</feature>
<dbReference type="PANTHER" id="PTHR46641">
    <property type="entry name" value="FMRFAMIDE RECEPTOR-RELATED"/>
    <property type="match status" value="1"/>
</dbReference>
<reference evidence="8" key="1">
    <citation type="submission" date="2016-11" db="UniProtKB">
        <authorList>
            <consortium name="WormBaseParasite"/>
        </authorList>
    </citation>
    <scope>IDENTIFICATION</scope>
</reference>
<dbReference type="PROSITE" id="PS50262">
    <property type="entry name" value="G_PROTEIN_RECEP_F1_2"/>
    <property type="match status" value="1"/>
</dbReference>
<comment type="subcellular location">
    <subcellularLocation>
        <location evidence="1">Membrane</location>
    </subcellularLocation>
</comment>
<feature type="transmembrane region" description="Helical" evidence="5">
    <location>
        <begin position="343"/>
        <end position="363"/>
    </location>
</feature>
<name>A0A1I7V389_9PELO</name>
<evidence type="ECO:0000259" key="6">
    <source>
        <dbReference type="PROSITE" id="PS50262"/>
    </source>
</evidence>
<sequence>MVSSQPSPVAAAAEEDDDCVIVDEVIVNPPVMVNPPPPQPLARLRQMLESKAAQTAAKETAQLIGDVSLYRPPKITSGVFVYLKALLLLDHVMLTTTLAAEFFPQICDQHHMKNHTFYNACMLERRFLKYTMPRVEITIHTLHVWTIATLSAHRYWKISRPMIARLQDTVSRARTMLIVMFCLVLMFRLPIFLLELEVRSYPQLRINKRIATTEILSTYRFVYHSILDPLFFNIVPFMWMCIFSLLTLYEIYKSRHNTYQTLAFDHPKQTNVTHPLAGCFPKKAELIRQKQELRATFSIVAIILLYLCFHSLKLLAVARKWQLLAKRECPTRKDYYHSHLSDVLSMISASVNAFVFIAFTNRLKKYIRLLLRKTSRTLSNSSDPPMSPKTVTSYESSCNHFNINI</sequence>
<feature type="transmembrane region" description="Helical" evidence="5">
    <location>
        <begin position="176"/>
        <end position="194"/>
    </location>
</feature>
<organism evidence="7 8">
    <name type="scientific">Caenorhabditis tropicalis</name>
    <dbReference type="NCBI Taxonomy" id="1561998"/>
    <lineage>
        <taxon>Eukaryota</taxon>
        <taxon>Metazoa</taxon>
        <taxon>Ecdysozoa</taxon>
        <taxon>Nematoda</taxon>
        <taxon>Chromadorea</taxon>
        <taxon>Rhabditida</taxon>
        <taxon>Rhabditina</taxon>
        <taxon>Rhabditomorpha</taxon>
        <taxon>Rhabditoidea</taxon>
        <taxon>Rhabditidae</taxon>
        <taxon>Peloderinae</taxon>
        <taxon>Caenorhabditis</taxon>
    </lineage>
</organism>
<keyword evidence="2 5" id="KW-0812">Transmembrane</keyword>